<accession>A0A4S4C3M7</accession>
<reference evidence="1 2" key="1">
    <citation type="submission" date="2019-04" db="EMBL/GenBank/DDBJ databases">
        <title>Cohnella sp. nov. isolated from preserved vegetables.</title>
        <authorList>
            <person name="Lin S.-Y."/>
            <person name="Hung M.-H."/>
            <person name="Young C.-C."/>
        </authorList>
    </citation>
    <scope>NUCLEOTIDE SEQUENCE [LARGE SCALE GENOMIC DNA]</scope>
    <source>
        <strain evidence="1 2">CC-MHH1044</strain>
    </source>
</reference>
<dbReference type="Proteomes" id="UP000310636">
    <property type="component" value="Unassembled WGS sequence"/>
</dbReference>
<gene>
    <name evidence="1" type="ORF">E6C55_06930</name>
</gene>
<comment type="caution">
    <text evidence="1">The sequence shown here is derived from an EMBL/GenBank/DDBJ whole genome shotgun (WGS) entry which is preliminary data.</text>
</comment>
<keyword evidence="2" id="KW-1185">Reference proteome</keyword>
<protein>
    <submittedName>
        <fullName evidence="1">DUF4868 domain-containing protein</fullName>
    </submittedName>
</protein>
<dbReference type="AlphaFoldDB" id="A0A4S4C3M7"/>
<sequence>MGDKDVTTVVNTWIVTSKNNKLHNLYKVLLDNEGRESIQALLSQNVEDSLQSNDILTERSPKSLIEGDPYFYKTDRNNPESLKALGLEEFYTKVVDNYEALRTSDVITFRKNLQEYNADSERPRFYIFEIKRNDEQLFAYAQIDSKALVRKRKLLEWNASLNKSSAVIDITEGVPLPSNITAIFEATSDKLYVYTPFSFEKMLFIHEAAKLKANENIQKFIRGEFTIGNEGYNIKGLDQTVVSSKILKSSRSINRIAKYTASESLESVRTIENVMTLLPNENDKLQFNHTESIVVVNQDNYKTFVAVIHDSIVKRLISGEVQII</sequence>
<dbReference type="EMBL" id="SSOB01000007">
    <property type="protein sequence ID" value="THF82113.1"/>
    <property type="molecule type" value="Genomic_DNA"/>
</dbReference>
<name>A0A4S4C3M7_9BACL</name>
<proteinExistence type="predicted"/>
<dbReference type="OrthoDB" id="2960466at2"/>
<evidence type="ECO:0000313" key="2">
    <source>
        <dbReference type="Proteomes" id="UP000310636"/>
    </source>
</evidence>
<evidence type="ECO:0000313" key="1">
    <source>
        <dbReference type="EMBL" id="THF82113.1"/>
    </source>
</evidence>
<organism evidence="1 2">
    <name type="scientific">Cohnella fermenti</name>
    <dbReference type="NCBI Taxonomy" id="2565925"/>
    <lineage>
        <taxon>Bacteria</taxon>
        <taxon>Bacillati</taxon>
        <taxon>Bacillota</taxon>
        <taxon>Bacilli</taxon>
        <taxon>Bacillales</taxon>
        <taxon>Paenibacillaceae</taxon>
        <taxon>Cohnella</taxon>
    </lineage>
</organism>